<evidence type="ECO:0000313" key="2">
    <source>
        <dbReference type="Proteomes" id="UP001418444"/>
    </source>
</evidence>
<dbReference type="Proteomes" id="UP001418444">
    <property type="component" value="Unassembled WGS sequence"/>
</dbReference>
<organism evidence="1 2">
    <name type="scientific">Gordonia caeni</name>
    <dbReference type="NCBI Taxonomy" id="1007097"/>
    <lineage>
        <taxon>Bacteria</taxon>
        <taxon>Bacillati</taxon>
        <taxon>Actinomycetota</taxon>
        <taxon>Actinomycetes</taxon>
        <taxon>Mycobacteriales</taxon>
        <taxon>Gordoniaceae</taxon>
        <taxon>Gordonia</taxon>
    </lineage>
</organism>
<gene>
    <name evidence="1" type="ORF">GCM10022231_00340</name>
</gene>
<dbReference type="EMBL" id="BAAAZW010000001">
    <property type="protein sequence ID" value="GAA3947415.1"/>
    <property type="molecule type" value="Genomic_DNA"/>
</dbReference>
<reference evidence="2" key="1">
    <citation type="journal article" date="2019" name="Int. J. Syst. Evol. Microbiol.">
        <title>The Global Catalogue of Microorganisms (GCM) 10K type strain sequencing project: providing services to taxonomists for standard genome sequencing and annotation.</title>
        <authorList>
            <consortium name="The Broad Institute Genomics Platform"/>
            <consortium name="The Broad Institute Genome Sequencing Center for Infectious Disease"/>
            <person name="Wu L."/>
            <person name="Ma J."/>
        </authorList>
    </citation>
    <scope>NUCLEOTIDE SEQUENCE [LARGE SCALE GENOMIC DNA]</scope>
    <source>
        <strain evidence="2">JCM 16923</strain>
    </source>
</reference>
<evidence type="ECO:0000313" key="1">
    <source>
        <dbReference type="EMBL" id="GAA3947415.1"/>
    </source>
</evidence>
<sequence>MGSLDSVPWHEIPIIGDLGTAFAQTGVFNDVWLPAWDVFAQGVNYIFGAPILWHR</sequence>
<proteinExistence type="predicted"/>
<comment type="caution">
    <text evidence="1">The sequence shown here is derived from an EMBL/GenBank/DDBJ whole genome shotgun (WGS) entry which is preliminary data.</text>
</comment>
<protein>
    <submittedName>
        <fullName evidence="1">Uncharacterized protein</fullName>
    </submittedName>
</protein>
<keyword evidence="2" id="KW-1185">Reference proteome</keyword>
<name>A0ABP7NHP7_9ACTN</name>
<accession>A0ABP7NHP7</accession>